<dbReference type="RefSeq" id="WP_380939005.1">
    <property type="nucleotide sequence ID" value="NZ_JBHUFC010000002.1"/>
</dbReference>
<comment type="caution">
    <text evidence="1">The sequence shown here is derived from an EMBL/GenBank/DDBJ whole genome shotgun (WGS) entry which is preliminary data.</text>
</comment>
<reference evidence="2" key="1">
    <citation type="journal article" date="2019" name="Int. J. Syst. Evol. Microbiol.">
        <title>The Global Catalogue of Microorganisms (GCM) 10K type strain sequencing project: providing services to taxonomists for standard genome sequencing and annotation.</title>
        <authorList>
            <consortium name="The Broad Institute Genomics Platform"/>
            <consortium name="The Broad Institute Genome Sequencing Center for Infectious Disease"/>
            <person name="Wu L."/>
            <person name="Ma J."/>
        </authorList>
    </citation>
    <scope>NUCLEOTIDE SEQUENCE [LARGE SCALE GENOMIC DNA]</scope>
    <source>
        <strain evidence="2">Q85</strain>
    </source>
</reference>
<evidence type="ECO:0000313" key="1">
    <source>
        <dbReference type="EMBL" id="MFD1786742.1"/>
    </source>
</evidence>
<organism evidence="1 2">
    <name type="scientific">Sphingomonas floccifaciens</name>
    <dbReference type="NCBI Taxonomy" id="1844115"/>
    <lineage>
        <taxon>Bacteria</taxon>
        <taxon>Pseudomonadati</taxon>
        <taxon>Pseudomonadota</taxon>
        <taxon>Alphaproteobacteria</taxon>
        <taxon>Sphingomonadales</taxon>
        <taxon>Sphingomonadaceae</taxon>
        <taxon>Sphingomonas</taxon>
    </lineage>
</organism>
<dbReference type="Proteomes" id="UP001597283">
    <property type="component" value="Unassembled WGS sequence"/>
</dbReference>
<protein>
    <submittedName>
        <fullName evidence="1">Uncharacterized protein</fullName>
    </submittedName>
</protein>
<dbReference type="EMBL" id="JBHUFC010000002">
    <property type="protein sequence ID" value="MFD1786742.1"/>
    <property type="molecule type" value="Genomic_DNA"/>
</dbReference>
<sequence>MIYPTESERREFRAMAESILTMGELDWPPPTVLVFKDWLDELAIWNAGPPPAPPFE</sequence>
<accession>A0ABW4N9T1</accession>
<proteinExistence type="predicted"/>
<name>A0ABW4N9T1_9SPHN</name>
<gene>
    <name evidence="1" type="ORF">ACFSC3_04065</name>
</gene>
<evidence type="ECO:0000313" key="2">
    <source>
        <dbReference type="Proteomes" id="UP001597283"/>
    </source>
</evidence>
<keyword evidence="2" id="KW-1185">Reference proteome</keyword>